<accession>A0A9D1NYP0</accession>
<dbReference type="GO" id="GO:0046872">
    <property type="term" value="F:metal ion binding"/>
    <property type="evidence" value="ECO:0007669"/>
    <property type="project" value="InterPro"/>
</dbReference>
<comment type="similarity">
    <text evidence="1">Belongs to the iron-containing alcohol dehydrogenase family.</text>
</comment>
<sequence length="404" mass="44066">MLIFKRIYCRVFQSAFRLAIPLLPYRKPEIIEGFQGLLPVLEEKNISSILLVTDAGIRKAGLTAPLEKLLAENGVRCAVYDKTTANPTVPNVEEARELYLQEECQAIIALGGGSSIDCAKACGARIARPRKSLDKMKGLLKIHKKLPTLIAIPTTAGTGSETTLAAVITDPKSHHKYPINDFCLIPRYALLDPQITCSLPPALTASTGMDALTHAVEAYIGRSTTKQTREDALEAVSLIFENLQTAFHDGADLEARKNMLHAAYLAGSAFTVSYVGYVHAVAHSLGGRYGTPHGLANAVLLPYVLEAYGKAAHRKLLDLAVAAGLCDETASPKEGAALFIQAIKDMKQEFGLKDSAIRVYGKDVPRLAYFAAQEANPLYPVPRLFSRRELEQFYRPFVKEVIDA</sequence>
<evidence type="ECO:0000256" key="3">
    <source>
        <dbReference type="ARBA" id="ARBA00023027"/>
    </source>
</evidence>
<feature type="domain" description="Alcohol dehydrogenase iron-type/glycerol dehydrogenase GldA" evidence="4">
    <location>
        <begin position="40"/>
        <end position="193"/>
    </location>
</feature>
<dbReference type="InterPro" id="IPR039697">
    <property type="entry name" value="Alcohol_dehydrogenase_Fe"/>
</dbReference>
<dbReference type="PANTHER" id="PTHR11496:SF102">
    <property type="entry name" value="ALCOHOL DEHYDROGENASE 4"/>
    <property type="match status" value="1"/>
</dbReference>
<feature type="domain" description="Fe-containing alcohol dehydrogenase-like C-terminal" evidence="5">
    <location>
        <begin position="204"/>
        <end position="395"/>
    </location>
</feature>
<evidence type="ECO:0000256" key="2">
    <source>
        <dbReference type="ARBA" id="ARBA00023002"/>
    </source>
</evidence>
<dbReference type="Pfam" id="PF25137">
    <property type="entry name" value="ADH_Fe_C"/>
    <property type="match status" value="1"/>
</dbReference>
<evidence type="ECO:0000313" key="7">
    <source>
        <dbReference type="Proteomes" id="UP000886889"/>
    </source>
</evidence>
<evidence type="ECO:0000256" key="1">
    <source>
        <dbReference type="ARBA" id="ARBA00007358"/>
    </source>
</evidence>
<keyword evidence="2" id="KW-0560">Oxidoreductase</keyword>
<name>A0A9D1NYP0_9FIRM</name>
<dbReference type="GO" id="GO:0004022">
    <property type="term" value="F:alcohol dehydrogenase (NAD+) activity"/>
    <property type="evidence" value="ECO:0007669"/>
    <property type="project" value="UniProtKB-ARBA"/>
</dbReference>
<reference evidence="6" key="1">
    <citation type="submission" date="2020-10" db="EMBL/GenBank/DDBJ databases">
        <authorList>
            <person name="Gilroy R."/>
        </authorList>
    </citation>
    <scope>NUCLEOTIDE SEQUENCE</scope>
    <source>
        <strain evidence="6">ChiBcec6-7307</strain>
    </source>
</reference>
<dbReference type="FunFam" id="1.20.1090.10:FF:000001">
    <property type="entry name" value="Aldehyde-alcohol dehydrogenase"/>
    <property type="match status" value="1"/>
</dbReference>
<dbReference type="CDD" id="cd08189">
    <property type="entry name" value="Fe-ADH-like"/>
    <property type="match status" value="1"/>
</dbReference>
<organism evidence="6 7">
    <name type="scientific">Candidatus Merdiplasma excrementigallinarum</name>
    <dbReference type="NCBI Taxonomy" id="2840864"/>
    <lineage>
        <taxon>Bacteria</taxon>
        <taxon>Bacillati</taxon>
        <taxon>Bacillota</taxon>
        <taxon>Clostridia</taxon>
        <taxon>Lachnospirales</taxon>
        <taxon>Lachnospiraceae</taxon>
        <taxon>Lachnospiraceae incertae sedis</taxon>
        <taxon>Candidatus Merdiplasma</taxon>
    </lineage>
</organism>
<dbReference type="Gene3D" id="1.20.1090.10">
    <property type="entry name" value="Dehydroquinate synthase-like - alpha domain"/>
    <property type="match status" value="1"/>
</dbReference>
<dbReference type="FunFam" id="3.40.50.1970:FF:000003">
    <property type="entry name" value="Alcohol dehydrogenase, iron-containing"/>
    <property type="match status" value="1"/>
</dbReference>
<protein>
    <submittedName>
        <fullName evidence="6">Iron-containing alcohol dehydrogenase</fullName>
    </submittedName>
</protein>
<reference evidence="6" key="2">
    <citation type="journal article" date="2021" name="PeerJ">
        <title>Extensive microbial diversity within the chicken gut microbiome revealed by metagenomics and culture.</title>
        <authorList>
            <person name="Gilroy R."/>
            <person name="Ravi A."/>
            <person name="Getino M."/>
            <person name="Pursley I."/>
            <person name="Horton D.L."/>
            <person name="Alikhan N.F."/>
            <person name="Baker D."/>
            <person name="Gharbi K."/>
            <person name="Hall N."/>
            <person name="Watson M."/>
            <person name="Adriaenssens E.M."/>
            <person name="Foster-Nyarko E."/>
            <person name="Jarju S."/>
            <person name="Secka A."/>
            <person name="Antonio M."/>
            <person name="Oren A."/>
            <person name="Chaudhuri R.R."/>
            <person name="La Ragione R."/>
            <person name="Hildebrand F."/>
            <person name="Pallen M.J."/>
        </authorList>
    </citation>
    <scope>NUCLEOTIDE SEQUENCE</scope>
    <source>
        <strain evidence="6">ChiBcec6-7307</strain>
    </source>
</reference>
<evidence type="ECO:0000313" key="6">
    <source>
        <dbReference type="EMBL" id="HIV22564.1"/>
    </source>
</evidence>
<dbReference type="Gene3D" id="3.40.50.1970">
    <property type="match status" value="1"/>
</dbReference>
<dbReference type="AlphaFoldDB" id="A0A9D1NYP0"/>
<evidence type="ECO:0000259" key="5">
    <source>
        <dbReference type="Pfam" id="PF25137"/>
    </source>
</evidence>
<dbReference type="PROSITE" id="PS00060">
    <property type="entry name" value="ADH_IRON_2"/>
    <property type="match status" value="1"/>
</dbReference>
<dbReference type="Pfam" id="PF00465">
    <property type="entry name" value="Fe-ADH"/>
    <property type="match status" value="1"/>
</dbReference>
<dbReference type="InterPro" id="IPR056798">
    <property type="entry name" value="ADH_Fe_C"/>
</dbReference>
<dbReference type="InterPro" id="IPR001670">
    <property type="entry name" value="ADH_Fe/GldA"/>
</dbReference>
<comment type="caution">
    <text evidence="6">The sequence shown here is derived from an EMBL/GenBank/DDBJ whole genome shotgun (WGS) entry which is preliminary data.</text>
</comment>
<dbReference type="PANTHER" id="PTHR11496">
    <property type="entry name" value="ALCOHOL DEHYDROGENASE"/>
    <property type="match status" value="1"/>
</dbReference>
<dbReference type="Proteomes" id="UP000886889">
    <property type="component" value="Unassembled WGS sequence"/>
</dbReference>
<proteinExistence type="inferred from homology"/>
<dbReference type="SUPFAM" id="SSF56796">
    <property type="entry name" value="Dehydroquinate synthase-like"/>
    <property type="match status" value="1"/>
</dbReference>
<dbReference type="EMBL" id="DVOS01000016">
    <property type="protein sequence ID" value="HIV22564.1"/>
    <property type="molecule type" value="Genomic_DNA"/>
</dbReference>
<keyword evidence="3" id="KW-0520">NAD</keyword>
<dbReference type="PROSITE" id="PS00913">
    <property type="entry name" value="ADH_IRON_1"/>
    <property type="match status" value="1"/>
</dbReference>
<dbReference type="InterPro" id="IPR018211">
    <property type="entry name" value="ADH_Fe_CS"/>
</dbReference>
<gene>
    <name evidence="6" type="ORF">IAC80_01360</name>
</gene>
<evidence type="ECO:0000259" key="4">
    <source>
        <dbReference type="Pfam" id="PF00465"/>
    </source>
</evidence>